<dbReference type="CDD" id="cd01949">
    <property type="entry name" value="GGDEF"/>
    <property type="match status" value="1"/>
</dbReference>
<feature type="domain" description="GGDEF" evidence="5">
    <location>
        <begin position="302"/>
        <end position="430"/>
    </location>
</feature>
<dbReference type="Proteomes" id="UP001467690">
    <property type="component" value="Unassembled WGS sequence"/>
</dbReference>
<keyword evidence="4" id="KW-1133">Transmembrane helix</keyword>
<keyword evidence="4" id="KW-0812">Transmembrane</keyword>
<organism evidence="6 7">
    <name type="scientific">Catenovulum sediminis</name>
    <dbReference type="NCBI Taxonomy" id="1740262"/>
    <lineage>
        <taxon>Bacteria</taxon>
        <taxon>Pseudomonadati</taxon>
        <taxon>Pseudomonadota</taxon>
        <taxon>Gammaproteobacteria</taxon>
        <taxon>Alteromonadales</taxon>
        <taxon>Alteromonadaceae</taxon>
        <taxon>Catenovulum</taxon>
    </lineage>
</organism>
<sequence>MFSKIKIDKHKKTNAFDVLTFLLAILTACIMLWYQLGMNRDLVIDANNATARVESDKSEGGHSRVSFVKDNALIMRCTIRRSQTYQYPYCNLIVELTEKPGLDLTKYNQLFVTMQYQSTAPDKIRIYLNHVFDNQQTTTTYPFKMNLYRFNAENKIATYRIQLSDFVVPFWWICANKVDSAHSEFSNVKNIMFSTGESTKPRDTEIKIFKIALRGKWIEERNLYQGLLYIWIVWIVSGLSWKIYQLANEQRQLQKHSRNLLKKNKALDNKSRVLQEQAHHDQLTGLYNRSGLYNALDNLANNQFSLLILDIDHFKSINDELGHDVGDSVLKQLASVLKTRCRESDLVVRWGGEEFLILCRNTDIHQAELLANKLRLEISQTQFTIGRRITCSIGVAEKTTQSFDELFKQADLALYQSKKTGRNKVTVYQS</sequence>
<keyword evidence="7" id="KW-1185">Reference proteome</keyword>
<dbReference type="PROSITE" id="PS50887">
    <property type="entry name" value="GGDEF"/>
    <property type="match status" value="1"/>
</dbReference>
<dbReference type="PANTHER" id="PTHR45138:SF9">
    <property type="entry name" value="DIGUANYLATE CYCLASE DGCM-RELATED"/>
    <property type="match status" value="1"/>
</dbReference>
<dbReference type="NCBIfam" id="TIGR00254">
    <property type="entry name" value="GGDEF"/>
    <property type="match status" value="1"/>
</dbReference>
<evidence type="ECO:0000313" key="6">
    <source>
        <dbReference type="EMBL" id="MER2491688.1"/>
    </source>
</evidence>
<gene>
    <name evidence="6" type="ORF">ABS311_07310</name>
</gene>
<evidence type="ECO:0000256" key="2">
    <source>
        <dbReference type="ARBA" id="ARBA00034247"/>
    </source>
</evidence>
<name>A0ABV1RFI0_9ALTE</name>
<dbReference type="InterPro" id="IPR043128">
    <property type="entry name" value="Rev_trsase/Diguanyl_cyclase"/>
</dbReference>
<keyword evidence="4" id="KW-0472">Membrane</keyword>
<dbReference type="Gene3D" id="3.30.70.270">
    <property type="match status" value="1"/>
</dbReference>
<dbReference type="InterPro" id="IPR029787">
    <property type="entry name" value="Nucleotide_cyclase"/>
</dbReference>
<accession>A0ABV1RFI0</accession>
<keyword evidence="6" id="KW-0548">Nucleotidyltransferase</keyword>
<dbReference type="InterPro" id="IPR000160">
    <property type="entry name" value="GGDEF_dom"/>
</dbReference>
<dbReference type="RefSeq" id="WP_350401277.1">
    <property type="nucleotide sequence ID" value="NZ_JBELOE010000143.1"/>
</dbReference>
<evidence type="ECO:0000256" key="4">
    <source>
        <dbReference type="SAM" id="Phobius"/>
    </source>
</evidence>
<keyword evidence="3" id="KW-0175">Coiled coil</keyword>
<dbReference type="PROSITE" id="PS51257">
    <property type="entry name" value="PROKAR_LIPOPROTEIN"/>
    <property type="match status" value="1"/>
</dbReference>
<evidence type="ECO:0000256" key="3">
    <source>
        <dbReference type="SAM" id="Coils"/>
    </source>
</evidence>
<reference evidence="6 7" key="1">
    <citation type="submission" date="2024-06" db="EMBL/GenBank/DDBJ databases">
        <authorList>
            <person name="Chen R.Y."/>
        </authorList>
    </citation>
    <scope>NUCLEOTIDE SEQUENCE [LARGE SCALE GENOMIC DNA]</scope>
    <source>
        <strain evidence="6 7">D2</strain>
    </source>
</reference>
<evidence type="ECO:0000259" key="5">
    <source>
        <dbReference type="PROSITE" id="PS50887"/>
    </source>
</evidence>
<dbReference type="SMART" id="SM00267">
    <property type="entry name" value="GGDEF"/>
    <property type="match status" value="1"/>
</dbReference>
<dbReference type="SUPFAM" id="SSF55073">
    <property type="entry name" value="Nucleotide cyclase"/>
    <property type="match status" value="1"/>
</dbReference>
<dbReference type="InterPro" id="IPR050469">
    <property type="entry name" value="Diguanylate_Cyclase"/>
</dbReference>
<keyword evidence="6" id="KW-0808">Transferase</keyword>
<evidence type="ECO:0000256" key="1">
    <source>
        <dbReference type="ARBA" id="ARBA00012528"/>
    </source>
</evidence>
<feature type="coiled-coil region" evidence="3">
    <location>
        <begin position="246"/>
        <end position="277"/>
    </location>
</feature>
<feature type="transmembrane region" description="Helical" evidence="4">
    <location>
        <begin position="15"/>
        <end position="34"/>
    </location>
</feature>
<dbReference type="Pfam" id="PF00990">
    <property type="entry name" value="GGDEF"/>
    <property type="match status" value="1"/>
</dbReference>
<comment type="caution">
    <text evidence="6">The sequence shown here is derived from an EMBL/GenBank/DDBJ whole genome shotgun (WGS) entry which is preliminary data.</text>
</comment>
<dbReference type="PANTHER" id="PTHR45138">
    <property type="entry name" value="REGULATORY COMPONENTS OF SENSORY TRANSDUCTION SYSTEM"/>
    <property type="match status" value="1"/>
</dbReference>
<proteinExistence type="predicted"/>
<dbReference type="EMBL" id="JBELOE010000143">
    <property type="protein sequence ID" value="MER2491688.1"/>
    <property type="molecule type" value="Genomic_DNA"/>
</dbReference>
<dbReference type="GO" id="GO:0052621">
    <property type="term" value="F:diguanylate cyclase activity"/>
    <property type="evidence" value="ECO:0007669"/>
    <property type="project" value="UniProtKB-EC"/>
</dbReference>
<evidence type="ECO:0000313" key="7">
    <source>
        <dbReference type="Proteomes" id="UP001467690"/>
    </source>
</evidence>
<comment type="catalytic activity">
    <reaction evidence="2">
        <text>2 GTP = 3',3'-c-di-GMP + 2 diphosphate</text>
        <dbReference type="Rhea" id="RHEA:24898"/>
        <dbReference type="ChEBI" id="CHEBI:33019"/>
        <dbReference type="ChEBI" id="CHEBI:37565"/>
        <dbReference type="ChEBI" id="CHEBI:58805"/>
        <dbReference type="EC" id="2.7.7.65"/>
    </reaction>
</comment>
<protein>
    <recommendedName>
        <fullName evidence="1">diguanylate cyclase</fullName>
        <ecNumber evidence="1">2.7.7.65</ecNumber>
    </recommendedName>
</protein>
<dbReference type="EC" id="2.7.7.65" evidence="1"/>